<keyword evidence="2 8" id="KW-0963">Cytoplasm</keyword>
<dbReference type="EC" id="6.1.1.4" evidence="8"/>
<dbReference type="EMBL" id="EU559699">
    <property type="protein sequence ID" value="ACD50073.1"/>
    <property type="molecule type" value="Genomic_DNA"/>
</dbReference>
<dbReference type="PANTHER" id="PTHR45794">
    <property type="entry name" value="LEUCYL-TRNA SYNTHETASE"/>
    <property type="match status" value="1"/>
</dbReference>
<keyword evidence="4 8" id="KW-0547">Nucleotide-binding</keyword>
<evidence type="ECO:0000256" key="6">
    <source>
        <dbReference type="ARBA" id="ARBA00022917"/>
    </source>
</evidence>
<accession>B2YI69</accession>
<dbReference type="NCBIfam" id="NF008957">
    <property type="entry name" value="PRK12300.1"/>
    <property type="match status" value="1"/>
</dbReference>
<dbReference type="SUPFAM" id="SSF50677">
    <property type="entry name" value="ValRS/IleRS/LeuRS editing domain"/>
    <property type="match status" value="1"/>
</dbReference>
<feature type="short sequence motif" description="'KMSKS' region" evidence="8">
    <location>
        <begin position="630"/>
        <end position="634"/>
    </location>
</feature>
<dbReference type="PROSITE" id="PS00178">
    <property type="entry name" value="AA_TRNA_LIGASE_I"/>
    <property type="match status" value="1"/>
</dbReference>
<dbReference type="Gene3D" id="3.40.50.620">
    <property type="entry name" value="HUPs"/>
    <property type="match status" value="1"/>
</dbReference>
<dbReference type="SUPFAM" id="SSF47323">
    <property type="entry name" value="Anticodon-binding domain of a subclass of class I aminoacyl-tRNA synthetases"/>
    <property type="match status" value="1"/>
</dbReference>
<dbReference type="GO" id="GO:0005737">
    <property type="term" value="C:cytoplasm"/>
    <property type="evidence" value="ECO:0007669"/>
    <property type="project" value="UniProtKB-SubCell"/>
</dbReference>
<dbReference type="GO" id="GO:0006429">
    <property type="term" value="P:leucyl-tRNA aminoacylation"/>
    <property type="evidence" value="ECO:0007669"/>
    <property type="project" value="UniProtKB-UniRule"/>
</dbReference>
<dbReference type="AlphaFoldDB" id="B2YI69"/>
<dbReference type="InterPro" id="IPR009008">
    <property type="entry name" value="Val/Leu/Ile-tRNA-synth_edit"/>
</dbReference>
<dbReference type="Gene3D" id="1.10.10.720">
    <property type="entry name" value="leucyl-tRNA synthetase"/>
    <property type="match status" value="1"/>
</dbReference>
<dbReference type="InterPro" id="IPR013155">
    <property type="entry name" value="M/V/L/I-tRNA-synth_anticd-bd"/>
</dbReference>
<sequence length="960" mass="110364">MSQTKQIEEKWRLKWEEARIFEANPDNAKTKLMVTFPYPYMNGPLHVGHTFTATRVDAYARFKRMQGFNVLWPWAWHWTGQPLLGASGRVAKGDEAFIRVLRDVDGVPEKDLKRFIDPLYMAQYYTNEGRKIAKRIGFSIDWRREFTTVMPTYQRFIEWQYENLREKGYVTRGTHPVVWCPKDKSPTGDHDRQVGEGVTPEEYILIKYKLDDETFLPAATFRPETIYGVTNMWINPDAEYVEAIVNGEKWIVSKEAAEKLKEQEREVEVKKIFKGRELVGKTFTNPVTKEKFPILPGWFVDSKTATGVVYSVPAHAPYDWLALKDLQEKPESLCEFGVDAETVKEIKPISIIEVEGCGQFPAVDIVREMGIRDQYDPKADEATKALYKKEFHGGILKDNCGPYAKKTVREAKDILITDFRQQGYADSMYDLPEAVVCRCMTPCIVKVLSDQWFLNYNDSEWKSKAKQVVTGMQIYPETARQWFITVIDWLKEWACARTTGFGTPLPWGKGWIVETLSDSTIYMSFYTINKHIREREVKPEALTRSVFDYIFYGRGDCAEISNTSGIPAETLRSMRNEFLYWYPFDLRVSAKELVPNHLTFCIFHHAALFPSKHWPRAMGVNGMLMIEGKQMHKSKGNFITMKGAVDRYGADATRCALLLGAEGMDDPDWRGENASDVQSKLQGVSKFCQEIIVTSKNTGEEHLERWLLSKLQQRITLVTSSLDEMKTRTALQVALFEIWNDLRWYIQRKSKADSQTLLEAVKIWIRLLAPFAPYTCEEIWSKTGETGFISISEWPKVNTKLLDLTSEEKENFIIDLIGDTLNILKATKIAPKRVCIYTATVWKWQIYLKLLERSSAGELKIGEVLRDFAADATLKPHMKEVSSLVPRVIKAFTKLPTERKTNLLKIGVLDELKIVEDALGFLSGRFNAEVKVFTEDDITRYDPKGRAGMALPEQPAIFIE</sequence>
<keyword evidence="6 8" id="KW-0648">Protein biosynthesis</keyword>
<dbReference type="InterPro" id="IPR002300">
    <property type="entry name" value="aa-tRNA-synth_Ia"/>
</dbReference>
<evidence type="ECO:0000256" key="3">
    <source>
        <dbReference type="ARBA" id="ARBA00022598"/>
    </source>
</evidence>
<gene>
    <name evidence="8" type="primary">leuS</name>
</gene>
<name>B2YI69_9CREN</name>
<evidence type="ECO:0000256" key="4">
    <source>
        <dbReference type="ARBA" id="ARBA00022741"/>
    </source>
</evidence>
<feature type="binding site" evidence="8">
    <location>
        <position position="633"/>
    </location>
    <ligand>
        <name>ATP</name>
        <dbReference type="ChEBI" id="CHEBI:30616"/>
    </ligand>
</feature>
<dbReference type="InterPro" id="IPR004493">
    <property type="entry name" value="Leu-tRNA-synth_Ia_arc/euk"/>
</dbReference>
<dbReference type="GO" id="GO:0004823">
    <property type="term" value="F:leucine-tRNA ligase activity"/>
    <property type="evidence" value="ECO:0007669"/>
    <property type="project" value="UniProtKB-UniRule"/>
</dbReference>
<dbReference type="InterPro" id="IPR009080">
    <property type="entry name" value="tRNAsynth_Ia_anticodon-bd"/>
</dbReference>
<comment type="subcellular location">
    <subcellularLocation>
        <location evidence="8">Cytoplasm</location>
    </subcellularLocation>
</comment>
<dbReference type="Gene3D" id="3.90.740.10">
    <property type="entry name" value="Valyl/Leucyl/Isoleucyl-tRNA synthetase, editing domain"/>
    <property type="match status" value="1"/>
</dbReference>
<evidence type="ECO:0000256" key="7">
    <source>
        <dbReference type="ARBA" id="ARBA00023146"/>
    </source>
</evidence>
<dbReference type="HAMAP" id="MF_00049_A">
    <property type="entry name" value="Leu_tRNA_synth_A"/>
    <property type="match status" value="1"/>
</dbReference>
<dbReference type="GO" id="GO:0002161">
    <property type="term" value="F:aminoacyl-tRNA deacylase activity"/>
    <property type="evidence" value="ECO:0007669"/>
    <property type="project" value="InterPro"/>
</dbReference>
<dbReference type="CDD" id="cd07959">
    <property type="entry name" value="Anticodon_Ia_Leu_AEc"/>
    <property type="match status" value="1"/>
</dbReference>
<dbReference type="Pfam" id="PF08264">
    <property type="entry name" value="Anticodon_1"/>
    <property type="match status" value="1"/>
</dbReference>
<feature type="domain" description="Methionyl/Valyl/Leucyl/Isoleucyl-tRNA synthetase anticodon-binding" evidence="11">
    <location>
        <begin position="704"/>
        <end position="835"/>
    </location>
</feature>
<dbReference type="GO" id="GO:0005524">
    <property type="term" value="F:ATP binding"/>
    <property type="evidence" value="ECO:0007669"/>
    <property type="project" value="UniProtKB-UniRule"/>
</dbReference>
<dbReference type="SUPFAM" id="SSF52374">
    <property type="entry name" value="Nucleotidylyl transferase"/>
    <property type="match status" value="1"/>
</dbReference>
<keyword evidence="5 8" id="KW-0067">ATP-binding</keyword>
<dbReference type="Gene3D" id="1.10.730.10">
    <property type="entry name" value="Isoleucyl-tRNA Synthetase, Domain 1"/>
    <property type="match status" value="1"/>
</dbReference>
<evidence type="ECO:0000256" key="5">
    <source>
        <dbReference type="ARBA" id="ARBA00022840"/>
    </source>
</evidence>
<dbReference type="Gene3D" id="3.30.2320.20">
    <property type="entry name" value="Class I aminoacyl-tRNA synthetases (RS)"/>
    <property type="match status" value="1"/>
</dbReference>
<evidence type="ECO:0000259" key="10">
    <source>
        <dbReference type="Pfam" id="PF00133"/>
    </source>
</evidence>
<evidence type="ECO:0000259" key="11">
    <source>
        <dbReference type="Pfam" id="PF08264"/>
    </source>
</evidence>
<organism evidence="12">
    <name type="scientific">uncultured crenarchaeote MCG</name>
    <dbReference type="NCBI Taxonomy" id="529375"/>
    <lineage>
        <taxon>Archaea</taxon>
        <taxon>Thermoproteota</taxon>
        <taxon>environmental samples</taxon>
    </lineage>
</organism>
<evidence type="ECO:0000256" key="2">
    <source>
        <dbReference type="ARBA" id="ARBA00022490"/>
    </source>
</evidence>
<dbReference type="Pfam" id="PF00133">
    <property type="entry name" value="tRNA-synt_1"/>
    <property type="match status" value="1"/>
</dbReference>
<dbReference type="NCBIfam" id="TIGR00395">
    <property type="entry name" value="leuS_arch"/>
    <property type="match status" value="1"/>
</dbReference>
<feature type="short sequence motif" description="'HIGH' region" evidence="8">
    <location>
        <begin position="39"/>
        <end position="49"/>
    </location>
</feature>
<reference evidence="12" key="1">
    <citation type="journal article" date="2009" name="ISME J.">
        <title>An uncultivated crenarchaeota contains functional bacteriochlorophyll a synthase.</title>
        <authorList>
            <person name="Meng J."/>
            <person name="Wang F."/>
            <person name="Wang F."/>
            <person name="Zheng Y."/>
            <person name="Peng X."/>
            <person name="Zhou H."/>
            <person name="Xiao X."/>
        </authorList>
    </citation>
    <scope>NUCLEOTIDE SEQUENCE</scope>
</reference>
<proteinExistence type="inferred from homology"/>
<protein>
    <recommendedName>
        <fullName evidence="8">Leucine--tRNA ligase</fullName>
        <ecNumber evidence="8">6.1.1.4</ecNumber>
    </recommendedName>
    <alternativeName>
        <fullName evidence="8">Leucyl-tRNA synthetase</fullName>
        <shortName evidence="8">LeuRS</shortName>
    </alternativeName>
</protein>
<dbReference type="PANTHER" id="PTHR45794:SF1">
    <property type="entry name" value="LEUCINE--TRNA LIGASE, CYTOPLASMIC"/>
    <property type="match status" value="1"/>
</dbReference>
<evidence type="ECO:0000313" key="12">
    <source>
        <dbReference type="EMBL" id="ACD50073.1"/>
    </source>
</evidence>
<feature type="domain" description="Aminoacyl-tRNA synthetase class Ia" evidence="10">
    <location>
        <begin position="13"/>
        <end position="664"/>
    </location>
</feature>
<dbReference type="InterPro" id="IPR014729">
    <property type="entry name" value="Rossmann-like_a/b/a_fold"/>
</dbReference>
<keyword evidence="7 8" id="KW-0030">Aminoacyl-tRNA synthetase</keyword>
<evidence type="ECO:0000256" key="1">
    <source>
        <dbReference type="ARBA" id="ARBA00005594"/>
    </source>
</evidence>
<dbReference type="InterPro" id="IPR020791">
    <property type="entry name" value="Leu-tRNA-lgase_arc"/>
</dbReference>
<keyword evidence="3 8" id="KW-0436">Ligase</keyword>
<comment type="catalytic activity">
    <reaction evidence="8">
        <text>tRNA(Leu) + L-leucine + ATP = L-leucyl-tRNA(Leu) + AMP + diphosphate</text>
        <dbReference type="Rhea" id="RHEA:11688"/>
        <dbReference type="Rhea" id="RHEA-COMP:9613"/>
        <dbReference type="Rhea" id="RHEA-COMP:9622"/>
        <dbReference type="ChEBI" id="CHEBI:30616"/>
        <dbReference type="ChEBI" id="CHEBI:33019"/>
        <dbReference type="ChEBI" id="CHEBI:57427"/>
        <dbReference type="ChEBI" id="CHEBI:78442"/>
        <dbReference type="ChEBI" id="CHEBI:78494"/>
        <dbReference type="ChEBI" id="CHEBI:456215"/>
        <dbReference type="EC" id="6.1.1.4"/>
    </reaction>
</comment>
<evidence type="ECO:0000256" key="8">
    <source>
        <dbReference type="HAMAP-Rule" id="MF_00049"/>
    </source>
</evidence>
<dbReference type="InterPro" id="IPR001412">
    <property type="entry name" value="aa-tRNA-synth_I_CS"/>
</dbReference>
<comment type="similarity">
    <text evidence="1 8 9">Belongs to the class-I aminoacyl-tRNA synthetase family.</text>
</comment>
<evidence type="ECO:0000256" key="9">
    <source>
        <dbReference type="RuleBase" id="RU363035"/>
    </source>
</evidence>